<proteinExistence type="predicted"/>
<sequence>MLTILSDNENLLERLELLSQNIPKPQHDDKPISSPVKARSLLLGKINANLINNDVLTQLFITKNKLEKEENSEFCKNWLILIGKRSLGESQAALEAFSDLFRFSLAMRGSFKFNNNNKEDSIMRILIAKKEPSDDDEIFLREQMDNIRKNWIEQWGNCQLNKFRRFGESNALKEQLERTNQWMDESKEIGELCCALAYFDEPEFINQINKFFNFDESGFEILDSFDQENDSTGQRQLFNKAPALHWTNYPRETDVQVTFKFIFPKGTIPEWLFRDWISMAKDQVEWNYKYEWNNGVLLRADELVKITLIRLQEEPNVIELSGRIDTEEALEEELQERRDNKQLENGQEFTPSCPLKRVWPFLVRIFQPLISDIESYKTLPFHLSLVFVGECFFNCSEGAQKLTARSLDAIQTLSSIQRIKNVRFKADQDQIYSLNLEQCFPDFRPTKMSDFNEEQFPLPKQHQENNFQSQCPLSPLLLSSSNSDEPATSATSLGDSRVQSPRILMEKKRVDRSPSCVPSFDGRIEICSSLSSSPQPQNSLNVEGQTISGYNNFCGERKSEEEEEEEEQNNEKDITKSALVENIVDEMLQKAIDHGKDNKLKIKLINFKLTQQQMLKIFYKTHKIKNNSKNLTQTKKSLWLKEKPVLSGQPKFYQNHSQSGDSNFNRDFKFSRNSETFKI</sequence>
<name>A0A8S9ZNJ8_9BILA</name>
<evidence type="ECO:0000313" key="3">
    <source>
        <dbReference type="EMBL" id="KAF7634875.1"/>
    </source>
</evidence>
<evidence type="ECO:0000313" key="4">
    <source>
        <dbReference type="Proteomes" id="UP000605970"/>
    </source>
</evidence>
<dbReference type="Proteomes" id="UP000605970">
    <property type="component" value="Unassembled WGS sequence"/>
</dbReference>
<accession>A0A8S9ZNJ8</accession>
<evidence type="ECO:0000256" key="2">
    <source>
        <dbReference type="SAM" id="MobiDB-lite"/>
    </source>
</evidence>
<feature type="region of interest" description="Disordered" evidence="2">
    <location>
        <begin position="478"/>
        <end position="509"/>
    </location>
</feature>
<reference evidence="3" key="1">
    <citation type="journal article" date="2020" name="Ecol. Evol.">
        <title>Genome structure and content of the rice root-knot nematode (Meloidogyne graminicola).</title>
        <authorList>
            <person name="Phan N.T."/>
            <person name="Danchin E.G.J."/>
            <person name="Klopp C."/>
            <person name="Perfus-Barbeoch L."/>
            <person name="Kozlowski D.K."/>
            <person name="Koutsovoulos G.D."/>
            <person name="Lopez-Roques C."/>
            <person name="Bouchez O."/>
            <person name="Zahm M."/>
            <person name="Besnard G."/>
            <person name="Bellafiore S."/>
        </authorList>
    </citation>
    <scope>NUCLEOTIDE SEQUENCE</scope>
    <source>
        <strain evidence="3">VN-18</strain>
    </source>
</reference>
<evidence type="ECO:0000256" key="1">
    <source>
        <dbReference type="SAM" id="Coils"/>
    </source>
</evidence>
<keyword evidence="1" id="KW-0175">Coiled coil</keyword>
<keyword evidence="4" id="KW-1185">Reference proteome</keyword>
<comment type="caution">
    <text evidence="3">The sequence shown here is derived from an EMBL/GenBank/DDBJ whole genome shotgun (WGS) entry which is preliminary data.</text>
</comment>
<dbReference type="OrthoDB" id="5773944at2759"/>
<gene>
    <name evidence="3" type="ORF">Mgra_00005767</name>
</gene>
<protein>
    <submittedName>
        <fullName evidence="3">Uncharacterized protein</fullName>
    </submittedName>
</protein>
<feature type="compositionally biased region" description="Polar residues" evidence="2">
    <location>
        <begin position="482"/>
        <end position="499"/>
    </location>
</feature>
<feature type="coiled-coil region" evidence="1">
    <location>
        <begin position="317"/>
        <end position="347"/>
    </location>
</feature>
<organism evidence="3 4">
    <name type="scientific">Meloidogyne graminicola</name>
    <dbReference type="NCBI Taxonomy" id="189291"/>
    <lineage>
        <taxon>Eukaryota</taxon>
        <taxon>Metazoa</taxon>
        <taxon>Ecdysozoa</taxon>
        <taxon>Nematoda</taxon>
        <taxon>Chromadorea</taxon>
        <taxon>Rhabditida</taxon>
        <taxon>Tylenchina</taxon>
        <taxon>Tylenchomorpha</taxon>
        <taxon>Tylenchoidea</taxon>
        <taxon>Meloidogynidae</taxon>
        <taxon>Meloidogyninae</taxon>
        <taxon>Meloidogyne</taxon>
    </lineage>
</organism>
<dbReference type="AlphaFoldDB" id="A0A8S9ZNJ8"/>
<dbReference type="EMBL" id="JABEBT010000050">
    <property type="protein sequence ID" value="KAF7634875.1"/>
    <property type="molecule type" value="Genomic_DNA"/>
</dbReference>